<sequence length="79" mass="8644">MTRAQLDDLRSDHWWDQRHRSPGFAIAAAVASTLLVIAWGVTGCLGQAHPLLAFVSAAFFTANAVREALLARRLLAERS</sequence>
<dbReference type="RefSeq" id="WP_184452271.1">
    <property type="nucleotide sequence ID" value="NZ_JACHMK010000001.1"/>
</dbReference>
<evidence type="ECO:0000313" key="3">
    <source>
        <dbReference type="Proteomes" id="UP000617426"/>
    </source>
</evidence>
<keyword evidence="3" id="KW-1185">Reference proteome</keyword>
<accession>A0A923E3T7</accession>
<organism evidence="2 3">
    <name type="scientific">Schaalia hyovaginalis</name>
    <dbReference type="NCBI Taxonomy" id="29316"/>
    <lineage>
        <taxon>Bacteria</taxon>
        <taxon>Bacillati</taxon>
        <taxon>Actinomycetota</taxon>
        <taxon>Actinomycetes</taxon>
        <taxon>Actinomycetales</taxon>
        <taxon>Actinomycetaceae</taxon>
        <taxon>Schaalia</taxon>
    </lineage>
</organism>
<dbReference type="EMBL" id="JACHMK010000001">
    <property type="protein sequence ID" value="MBB6334353.1"/>
    <property type="molecule type" value="Genomic_DNA"/>
</dbReference>
<comment type="caution">
    <text evidence="2">The sequence shown here is derived from an EMBL/GenBank/DDBJ whole genome shotgun (WGS) entry which is preliminary data.</text>
</comment>
<feature type="transmembrane region" description="Helical" evidence="1">
    <location>
        <begin position="21"/>
        <end position="41"/>
    </location>
</feature>
<evidence type="ECO:0000256" key="1">
    <source>
        <dbReference type="SAM" id="Phobius"/>
    </source>
</evidence>
<keyword evidence="1" id="KW-1133">Transmembrane helix</keyword>
<dbReference type="AlphaFoldDB" id="A0A923E3T7"/>
<keyword evidence="1" id="KW-0812">Transmembrane</keyword>
<reference evidence="2" key="1">
    <citation type="submission" date="2020-08" db="EMBL/GenBank/DDBJ databases">
        <title>Sequencing the genomes of 1000 actinobacteria strains.</title>
        <authorList>
            <person name="Klenk H.-P."/>
        </authorList>
    </citation>
    <scope>NUCLEOTIDE SEQUENCE</scope>
    <source>
        <strain evidence="2">DSM 10695</strain>
    </source>
</reference>
<feature type="transmembrane region" description="Helical" evidence="1">
    <location>
        <begin position="47"/>
        <end position="65"/>
    </location>
</feature>
<proteinExistence type="predicted"/>
<evidence type="ECO:0000313" key="2">
    <source>
        <dbReference type="EMBL" id="MBB6334353.1"/>
    </source>
</evidence>
<protein>
    <submittedName>
        <fullName evidence="2">Uncharacterized protein</fullName>
    </submittedName>
</protein>
<gene>
    <name evidence="2" type="ORF">HD592_000918</name>
</gene>
<keyword evidence="1" id="KW-0472">Membrane</keyword>
<dbReference type="Proteomes" id="UP000617426">
    <property type="component" value="Unassembled WGS sequence"/>
</dbReference>
<name>A0A923E3T7_9ACTO</name>